<protein>
    <submittedName>
        <fullName evidence="2">Uncharacterized protein</fullName>
    </submittedName>
</protein>
<feature type="compositionally biased region" description="Basic residues" evidence="1">
    <location>
        <begin position="38"/>
        <end position="49"/>
    </location>
</feature>
<feature type="compositionally biased region" description="Basic and acidic residues" evidence="1">
    <location>
        <begin position="61"/>
        <end position="77"/>
    </location>
</feature>
<keyword evidence="3" id="KW-1185">Reference proteome</keyword>
<name>A0ABS8WR45_DATST</name>
<dbReference type="Proteomes" id="UP000823775">
    <property type="component" value="Unassembled WGS sequence"/>
</dbReference>
<evidence type="ECO:0000313" key="2">
    <source>
        <dbReference type="EMBL" id="MCE3052501.1"/>
    </source>
</evidence>
<proteinExistence type="predicted"/>
<gene>
    <name evidence="2" type="ORF">HAX54_052788</name>
</gene>
<evidence type="ECO:0000256" key="1">
    <source>
        <dbReference type="SAM" id="MobiDB-lite"/>
    </source>
</evidence>
<dbReference type="EMBL" id="JACEIK010009662">
    <property type="protein sequence ID" value="MCE3052501.1"/>
    <property type="molecule type" value="Genomic_DNA"/>
</dbReference>
<reference evidence="2 3" key="1">
    <citation type="journal article" date="2021" name="BMC Genomics">
        <title>Datura genome reveals duplications of psychoactive alkaloid biosynthetic genes and high mutation rate following tissue culture.</title>
        <authorList>
            <person name="Rajewski A."/>
            <person name="Carter-House D."/>
            <person name="Stajich J."/>
            <person name="Litt A."/>
        </authorList>
    </citation>
    <scope>NUCLEOTIDE SEQUENCE [LARGE SCALE GENOMIC DNA]</scope>
    <source>
        <strain evidence="2">AR-01</strain>
    </source>
</reference>
<accession>A0ABS8WR45</accession>
<feature type="region of interest" description="Disordered" evidence="1">
    <location>
        <begin position="38"/>
        <end position="77"/>
    </location>
</feature>
<comment type="caution">
    <text evidence="2">The sequence shown here is derived from an EMBL/GenBank/DDBJ whole genome shotgun (WGS) entry which is preliminary data.</text>
</comment>
<evidence type="ECO:0000313" key="3">
    <source>
        <dbReference type="Proteomes" id="UP000823775"/>
    </source>
</evidence>
<organism evidence="2 3">
    <name type="scientific">Datura stramonium</name>
    <name type="common">Jimsonweed</name>
    <name type="synonym">Common thornapple</name>
    <dbReference type="NCBI Taxonomy" id="4076"/>
    <lineage>
        <taxon>Eukaryota</taxon>
        <taxon>Viridiplantae</taxon>
        <taxon>Streptophyta</taxon>
        <taxon>Embryophyta</taxon>
        <taxon>Tracheophyta</taxon>
        <taxon>Spermatophyta</taxon>
        <taxon>Magnoliopsida</taxon>
        <taxon>eudicotyledons</taxon>
        <taxon>Gunneridae</taxon>
        <taxon>Pentapetalae</taxon>
        <taxon>asterids</taxon>
        <taxon>lamiids</taxon>
        <taxon>Solanales</taxon>
        <taxon>Solanaceae</taxon>
        <taxon>Solanoideae</taxon>
        <taxon>Datureae</taxon>
        <taxon>Datura</taxon>
    </lineage>
</organism>
<sequence>DASSLPFNVNDSKETLIFGVLANVAWETTSDTVTLYPLRKRKSDRHPRLSGKLEQSPPRRSRIEGLEGSRGDDSRRR</sequence>
<feature type="non-terminal residue" evidence="2">
    <location>
        <position position="1"/>
    </location>
</feature>